<dbReference type="InterPro" id="IPR006318">
    <property type="entry name" value="PTS_EI-like"/>
</dbReference>
<feature type="domain" description="PEP-utilising enzyme C-terminal" evidence="18">
    <location>
        <begin position="253"/>
        <end position="537"/>
    </location>
</feature>
<evidence type="ECO:0000313" key="21">
    <source>
        <dbReference type="Proteomes" id="UP000662770"/>
    </source>
</evidence>
<evidence type="ECO:0000256" key="13">
    <source>
        <dbReference type="ARBA" id="ARBA00022777"/>
    </source>
</evidence>
<dbReference type="SUPFAM" id="SSF52009">
    <property type="entry name" value="Phosphohistidine domain"/>
    <property type="match status" value="1"/>
</dbReference>
<feature type="domain" description="PEP-utilising enzyme mobile" evidence="17">
    <location>
        <begin position="152"/>
        <end position="224"/>
    </location>
</feature>
<evidence type="ECO:0000256" key="14">
    <source>
        <dbReference type="ARBA" id="ARBA00022842"/>
    </source>
</evidence>
<comment type="subcellular location">
    <subcellularLocation>
        <location evidence="3 16">Cytoplasm</location>
    </subcellularLocation>
</comment>
<dbReference type="Pfam" id="PF02896">
    <property type="entry name" value="PEP-utilizers_C"/>
    <property type="match status" value="1"/>
</dbReference>
<dbReference type="EMBL" id="CP071503">
    <property type="protein sequence ID" value="QSX32049.1"/>
    <property type="molecule type" value="Genomic_DNA"/>
</dbReference>
<evidence type="ECO:0000256" key="11">
    <source>
        <dbReference type="ARBA" id="ARBA00022683"/>
    </source>
</evidence>
<dbReference type="GO" id="GO:0008965">
    <property type="term" value="F:phosphoenolpyruvate-protein phosphotransferase activity"/>
    <property type="evidence" value="ECO:0007669"/>
    <property type="project" value="UniProtKB-EC"/>
</dbReference>
<evidence type="ECO:0000256" key="9">
    <source>
        <dbReference type="ARBA" id="ARBA00022597"/>
    </source>
</evidence>
<dbReference type="RefSeq" id="WP_207353294.1">
    <property type="nucleotide sequence ID" value="NZ_CP071503.1"/>
</dbReference>
<keyword evidence="14 16" id="KW-0460">Magnesium</keyword>
<dbReference type="PANTHER" id="PTHR46244">
    <property type="entry name" value="PHOSPHOENOLPYRUVATE-PROTEIN PHOSPHOTRANSFERASE"/>
    <property type="match status" value="1"/>
</dbReference>
<dbReference type="SUPFAM" id="SSF47831">
    <property type="entry name" value="Enzyme I of the PEP:sugar phosphotransferase system HPr-binding (sub)domain"/>
    <property type="match status" value="1"/>
</dbReference>
<dbReference type="InterPro" id="IPR008731">
    <property type="entry name" value="PTS_EIN"/>
</dbReference>
<keyword evidence="9 16" id="KW-0762">Sugar transport</keyword>
<dbReference type="Proteomes" id="UP000662770">
    <property type="component" value="Chromosome"/>
</dbReference>
<evidence type="ECO:0000256" key="12">
    <source>
        <dbReference type="ARBA" id="ARBA00022723"/>
    </source>
</evidence>
<evidence type="ECO:0000256" key="8">
    <source>
        <dbReference type="ARBA" id="ARBA00022490"/>
    </source>
</evidence>
<dbReference type="InterPro" id="IPR040442">
    <property type="entry name" value="Pyrv_kinase-like_dom_sf"/>
</dbReference>
<evidence type="ECO:0000313" key="20">
    <source>
        <dbReference type="EMBL" id="QSX32049.1"/>
    </source>
</evidence>
<evidence type="ECO:0000256" key="4">
    <source>
        <dbReference type="ARBA" id="ARBA00007837"/>
    </source>
</evidence>
<sequence>MEVKGIAVSTGIAEGNTVLFEPFDNSLDYRLLPLYLIPSEQRKASDAIQQHCDQLEQSLGQLDVNSDNYALIEADLLLLQDPELTGQILGFIRDLQLSATAAVERVFLHHASELAALDDPLMAQRADDVESLCRRIISVINGAGGKLLGNLPADSILLAEDLTPSEFAQLPLDRIKGIVLKTGGLTSHTAILARAAGIPALLSCSFEFNQIAEGIPVVIDAYSGQLYIAPDAATYAELMAKKQQDDHRRHALSKYRDFACETRDHHRIQLMANITSINDVARLTQTGIDGIGLFRTEFLLMDATRVPDEKAQFTQYYEALHLLKGKTITIRTLDIGADKEFACLPHGTHEDNPALGMRGVRYSLQHKGLLRSQLRAVLRVAEFGKVRLMFPMVTQPEELDELLTELILCKQQLQLEGKKFGELQLGIVVETPAAVLNLPSMLGKLDFISIGSNDLAQYTLAADRTNLGLAANYPAFCPAVLQLINMTIQAAKHAGVSCSLCGEMASDRRIAPILVGMGLDELSINPAAVPEVKALLCEGNYQEFCDLARQALACSRINELESLLVSCKLPS</sequence>
<dbReference type="EC" id="2.7.3.9" evidence="5 16"/>
<keyword evidence="21" id="KW-1185">Reference proteome</keyword>
<keyword evidence="7 16" id="KW-0813">Transport</keyword>
<dbReference type="InterPro" id="IPR036618">
    <property type="entry name" value="PtsI_HPr-bd_sf"/>
</dbReference>
<evidence type="ECO:0000256" key="7">
    <source>
        <dbReference type="ARBA" id="ARBA00022448"/>
    </source>
</evidence>
<dbReference type="PIRSF" id="PIRSF000732">
    <property type="entry name" value="PTS_enzyme_I"/>
    <property type="match status" value="1"/>
</dbReference>
<dbReference type="Gene3D" id="3.20.20.60">
    <property type="entry name" value="Phosphoenolpyruvate-binding domains"/>
    <property type="match status" value="1"/>
</dbReference>
<organism evidence="20 21">
    <name type="scientific">Shewanella avicenniae</name>
    <dbReference type="NCBI Taxonomy" id="2814294"/>
    <lineage>
        <taxon>Bacteria</taxon>
        <taxon>Pseudomonadati</taxon>
        <taxon>Pseudomonadota</taxon>
        <taxon>Gammaproteobacteria</taxon>
        <taxon>Alteromonadales</taxon>
        <taxon>Shewanellaceae</taxon>
        <taxon>Shewanella</taxon>
    </lineage>
</organism>
<dbReference type="InterPro" id="IPR036637">
    <property type="entry name" value="Phosphohistidine_dom_sf"/>
</dbReference>
<evidence type="ECO:0000256" key="10">
    <source>
        <dbReference type="ARBA" id="ARBA00022679"/>
    </source>
</evidence>
<dbReference type="PANTHER" id="PTHR46244:SF6">
    <property type="entry name" value="PHOSPHOENOLPYRUVATE-PROTEIN PHOSPHOTRANSFERASE"/>
    <property type="match status" value="1"/>
</dbReference>
<evidence type="ECO:0000256" key="6">
    <source>
        <dbReference type="ARBA" id="ARBA00016544"/>
    </source>
</evidence>
<dbReference type="Gene3D" id="1.10.274.10">
    <property type="entry name" value="PtsI, HPr-binding domain"/>
    <property type="match status" value="1"/>
</dbReference>
<dbReference type="InterPro" id="IPR023151">
    <property type="entry name" value="PEP_util_CS"/>
</dbReference>
<comment type="similarity">
    <text evidence="4 16">Belongs to the PEP-utilizing enzyme family.</text>
</comment>
<dbReference type="Pfam" id="PF00391">
    <property type="entry name" value="PEP-utilizers"/>
    <property type="match status" value="1"/>
</dbReference>
<reference evidence="20 21" key="1">
    <citation type="submission" date="2021-03" db="EMBL/GenBank/DDBJ databases">
        <title>Novel species identification of genus Shewanella.</title>
        <authorList>
            <person name="Liu G."/>
            <person name="Zhang Q."/>
        </authorList>
    </citation>
    <scope>NUCLEOTIDE SEQUENCE [LARGE SCALE GENOMIC DNA]</scope>
    <source>
        <strain evidence="20 21">FJAT-51800</strain>
    </source>
</reference>
<keyword evidence="10 16" id="KW-0808">Transferase</keyword>
<dbReference type="InterPro" id="IPR015813">
    <property type="entry name" value="Pyrv/PenolPyrv_kinase-like_dom"/>
</dbReference>
<keyword evidence="11 16" id="KW-0598">Phosphotransferase system</keyword>
<comment type="catalytic activity">
    <reaction evidence="1 16">
        <text>L-histidyl-[protein] + phosphoenolpyruvate = N(pros)-phospho-L-histidyl-[protein] + pyruvate</text>
        <dbReference type="Rhea" id="RHEA:23880"/>
        <dbReference type="Rhea" id="RHEA-COMP:9745"/>
        <dbReference type="Rhea" id="RHEA-COMP:9746"/>
        <dbReference type="ChEBI" id="CHEBI:15361"/>
        <dbReference type="ChEBI" id="CHEBI:29979"/>
        <dbReference type="ChEBI" id="CHEBI:58702"/>
        <dbReference type="ChEBI" id="CHEBI:64837"/>
        <dbReference type="EC" id="2.7.3.9"/>
    </reaction>
</comment>
<protein>
    <recommendedName>
        <fullName evidence="6 16">Phosphoenolpyruvate-protein phosphotransferase</fullName>
        <ecNumber evidence="5 16">2.7.3.9</ecNumber>
    </recommendedName>
    <alternativeName>
        <fullName evidence="15 16">Phosphotransferase system, enzyme I</fullName>
    </alternativeName>
</protein>
<dbReference type="Gene3D" id="3.50.30.10">
    <property type="entry name" value="Phosphohistidine domain"/>
    <property type="match status" value="1"/>
</dbReference>
<evidence type="ECO:0000256" key="15">
    <source>
        <dbReference type="ARBA" id="ARBA00033235"/>
    </source>
</evidence>
<keyword evidence="13 16" id="KW-0418">Kinase</keyword>
<evidence type="ECO:0000256" key="3">
    <source>
        <dbReference type="ARBA" id="ARBA00004496"/>
    </source>
</evidence>
<keyword evidence="8 16" id="KW-0963">Cytoplasm</keyword>
<dbReference type="SUPFAM" id="SSF51621">
    <property type="entry name" value="Phosphoenolpyruvate/pyruvate domain"/>
    <property type="match status" value="1"/>
</dbReference>
<dbReference type="InterPro" id="IPR018274">
    <property type="entry name" value="PEP_util_AS"/>
</dbReference>
<feature type="domain" description="Phosphotransferase system enzyme I N-terminal" evidence="19">
    <location>
        <begin position="4"/>
        <end position="125"/>
    </location>
</feature>
<evidence type="ECO:0000259" key="17">
    <source>
        <dbReference type="Pfam" id="PF00391"/>
    </source>
</evidence>
<evidence type="ECO:0000259" key="19">
    <source>
        <dbReference type="Pfam" id="PF05524"/>
    </source>
</evidence>
<evidence type="ECO:0000256" key="2">
    <source>
        <dbReference type="ARBA" id="ARBA00001946"/>
    </source>
</evidence>
<dbReference type="InterPro" id="IPR024692">
    <property type="entry name" value="PTS_EI"/>
</dbReference>
<dbReference type="InterPro" id="IPR050499">
    <property type="entry name" value="PEP-utilizing_PTS_enzyme"/>
</dbReference>
<evidence type="ECO:0000256" key="16">
    <source>
        <dbReference type="PIRNR" id="PIRNR000732"/>
    </source>
</evidence>
<dbReference type="PROSITE" id="PS00370">
    <property type="entry name" value="PEP_ENZYMES_PHOS_SITE"/>
    <property type="match status" value="1"/>
</dbReference>
<dbReference type="Pfam" id="PF05524">
    <property type="entry name" value="PEP-utilisers_N"/>
    <property type="match status" value="1"/>
</dbReference>
<keyword evidence="12 16" id="KW-0479">Metal-binding</keyword>
<evidence type="ECO:0000256" key="1">
    <source>
        <dbReference type="ARBA" id="ARBA00000683"/>
    </source>
</evidence>
<dbReference type="PRINTS" id="PR01736">
    <property type="entry name" value="PHPHTRNFRASE"/>
</dbReference>
<proteinExistence type="inferred from homology"/>
<gene>
    <name evidence="20" type="primary">ptsP</name>
    <name evidence="20" type="ORF">JYB87_09610</name>
</gene>
<dbReference type="InterPro" id="IPR008279">
    <property type="entry name" value="PEP-util_enz_mobile_dom"/>
</dbReference>
<dbReference type="NCBIfam" id="TIGR01417">
    <property type="entry name" value="PTS_I_fam"/>
    <property type="match status" value="1"/>
</dbReference>
<comment type="function">
    <text evidence="16">General (non sugar-specific) component of the phosphoenolpyruvate-dependent sugar phosphotransferase system (sugar PTS). This major carbohydrate active-transport system catalyzes the phosphorylation of incoming sugar substrates concomitantly with their translocation across the cell membrane. Enzyme I transfers the phosphoryl group from phosphoenolpyruvate (PEP) to the phosphoryl carrier protein (HPr).</text>
</comment>
<evidence type="ECO:0000256" key="5">
    <source>
        <dbReference type="ARBA" id="ARBA00012232"/>
    </source>
</evidence>
<comment type="cofactor">
    <cofactor evidence="2 16">
        <name>Mg(2+)</name>
        <dbReference type="ChEBI" id="CHEBI:18420"/>
    </cofactor>
</comment>
<dbReference type="InterPro" id="IPR000121">
    <property type="entry name" value="PEP_util_C"/>
</dbReference>
<name>A0ABX7QKY7_9GAMM</name>
<accession>A0ABX7QKY7</accession>
<evidence type="ECO:0000259" key="18">
    <source>
        <dbReference type="Pfam" id="PF02896"/>
    </source>
</evidence>
<dbReference type="PROSITE" id="PS00742">
    <property type="entry name" value="PEP_ENZYMES_2"/>
    <property type="match status" value="1"/>
</dbReference>